<gene>
    <name evidence="1" type="ORF">BXP70_09110</name>
</gene>
<sequence>MELHRISDVVTAIDTIVQTCEQTQNRAGYFAALYKRMTMAVAEGIRAGAFEDGARMEQLDIVFARRYLEAWQAYGQKAACSASWKYAFDGCLNQSLTVIQQLVLGINTHINLDLAIAAAVVAPGSQIKALKNDFDRINDVITSLMDDIQKCLEEVWLPMRWLTRVAATQQASVLNFSIGVARKTAWANATLLANMNHQQQRAHIATMDTMVYNLARKIINPGLGPQLVLSLIRRTEYEDTARTIRLIDTTVVN</sequence>
<keyword evidence="2" id="KW-1185">Reference proteome</keyword>
<dbReference type="AlphaFoldDB" id="A0A243WI57"/>
<dbReference type="RefSeq" id="WP_086593704.1">
    <property type="nucleotide sequence ID" value="NZ_MTSE01000003.1"/>
</dbReference>
<dbReference type="OrthoDB" id="583431at2"/>
<proteinExistence type="predicted"/>
<accession>A0A243WI57</accession>
<comment type="caution">
    <text evidence="1">The sequence shown here is derived from an EMBL/GenBank/DDBJ whole genome shotgun (WGS) entry which is preliminary data.</text>
</comment>
<organism evidence="1 2">
    <name type="scientific">Hymenobacter crusticola</name>
    <dbReference type="NCBI Taxonomy" id="1770526"/>
    <lineage>
        <taxon>Bacteria</taxon>
        <taxon>Pseudomonadati</taxon>
        <taxon>Bacteroidota</taxon>
        <taxon>Cytophagia</taxon>
        <taxon>Cytophagales</taxon>
        <taxon>Hymenobacteraceae</taxon>
        <taxon>Hymenobacter</taxon>
    </lineage>
</organism>
<evidence type="ECO:0000313" key="2">
    <source>
        <dbReference type="Proteomes" id="UP000194873"/>
    </source>
</evidence>
<dbReference type="InterPro" id="IPR046037">
    <property type="entry name" value="DUF5995"/>
</dbReference>
<protein>
    <submittedName>
        <fullName evidence="1">Uncharacterized protein</fullName>
    </submittedName>
</protein>
<evidence type="ECO:0000313" key="1">
    <source>
        <dbReference type="EMBL" id="OUJ74895.1"/>
    </source>
</evidence>
<dbReference type="EMBL" id="MTSE01000003">
    <property type="protein sequence ID" value="OUJ74895.1"/>
    <property type="molecule type" value="Genomic_DNA"/>
</dbReference>
<dbReference type="Proteomes" id="UP000194873">
    <property type="component" value="Unassembled WGS sequence"/>
</dbReference>
<name>A0A243WI57_9BACT</name>
<reference evidence="1 2" key="1">
    <citation type="submission" date="2017-01" db="EMBL/GenBank/DDBJ databases">
        <title>A new Hymenobacter.</title>
        <authorList>
            <person name="Liang Y."/>
            <person name="Feng F."/>
        </authorList>
    </citation>
    <scope>NUCLEOTIDE SEQUENCE [LARGE SCALE GENOMIC DNA]</scope>
    <source>
        <strain evidence="1">MIMBbqt21</strain>
    </source>
</reference>
<dbReference type="Pfam" id="PF19458">
    <property type="entry name" value="DUF5995"/>
    <property type="match status" value="1"/>
</dbReference>